<dbReference type="AlphaFoldDB" id="A0A840LAR0"/>
<dbReference type="Gene3D" id="3.30.1330.60">
    <property type="entry name" value="OmpA-like domain"/>
    <property type="match status" value="1"/>
</dbReference>
<dbReference type="SUPFAM" id="SSF103088">
    <property type="entry name" value="OmpA-like"/>
    <property type="match status" value="1"/>
</dbReference>
<protein>
    <submittedName>
        <fullName evidence="8">Outer membrane protein OmpA-like peptidoglycan-associated protein</fullName>
    </submittedName>
</protein>
<dbReference type="PROSITE" id="PS51123">
    <property type="entry name" value="OMPA_2"/>
    <property type="match status" value="1"/>
</dbReference>
<dbReference type="InterPro" id="IPR050330">
    <property type="entry name" value="Bact_OuterMem_StrucFunc"/>
</dbReference>
<dbReference type="InterPro" id="IPR008816">
    <property type="entry name" value="Gly_zipper_2TM_dom"/>
</dbReference>
<dbReference type="Pfam" id="PF00691">
    <property type="entry name" value="OmpA"/>
    <property type="match status" value="1"/>
</dbReference>
<dbReference type="PANTHER" id="PTHR30329:SF21">
    <property type="entry name" value="LIPOPROTEIN YIAD-RELATED"/>
    <property type="match status" value="1"/>
</dbReference>
<evidence type="ECO:0000256" key="2">
    <source>
        <dbReference type="ARBA" id="ARBA00023136"/>
    </source>
</evidence>
<accession>A0A840LAR0</accession>
<gene>
    <name evidence="8" type="ORF">HNP55_002398</name>
</gene>
<feature type="domain" description="OmpA-like" evidence="7">
    <location>
        <begin position="135"/>
        <end position="252"/>
    </location>
</feature>
<feature type="signal peptide" evidence="6">
    <location>
        <begin position="1"/>
        <end position="33"/>
    </location>
</feature>
<evidence type="ECO:0000256" key="5">
    <source>
        <dbReference type="SAM" id="MobiDB-lite"/>
    </source>
</evidence>
<dbReference type="Pfam" id="PF05433">
    <property type="entry name" value="Rick_17kDa_Anti"/>
    <property type="match status" value="1"/>
</dbReference>
<dbReference type="InterPro" id="IPR006664">
    <property type="entry name" value="OMP_bac"/>
</dbReference>
<reference evidence="8 9" key="1">
    <citation type="submission" date="2020-08" db="EMBL/GenBank/DDBJ databases">
        <title>Functional genomics of gut bacteria from endangered species of beetles.</title>
        <authorList>
            <person name="Carlos-Shanley C."/>
        </authorList>
    </citation>
    <scope>NUCLEOTIDE SEQUENCE [LARGE SCALE GENOMIC DNA]</scope>
    <source>
        <strain evidence="8 9">S00239</strain>
    </source>
</reference>
<dbReference type="RefSeq" id="WP_184299525.1">
    <property type="nucleotide sequence ID" value="NZ_JACHLP010000004.1"/>
</dbReference>
<dbReference type="PANTHER" id="PTHR30329">
    <property type="entry name" value="STATOR ELEMENT OF FLAGELLAR MOTOR COMPLEX"/>
    <property type="match status" value="1"/>
</dbReference>
<keyword evidence="6" id="KW-0732">Signal</keyword>
<evidence type="ECO:0000256" key="3">
    <source>
        <dbReference type="ARBA" id="ARBA00023237"/>
    </source>
</evidence>
<comment type="subcellular location">
    <subcellularLocation>
        <location evidence="1">Cell outer membrane</location>
    </subcellularLocation>
</comment>
<evidence type="ECO:0000256" key="1">
    <source>
        <dbReference type="ARBA" id="ARBA00004442"/>
    </source>
</evidence>
<feature type="chain" id="PRO_5032340065" evidence="6">
    <location>
        <begin position="34"/>
        <end position="253"/>
    </location>
</feature>
<evidence type="ECO:0000256" key="4">
    <source>
        <dbReference type="PROSITE-ProRule" id="PRU00473"/>
    </source>
</evidence>
<dbReference type="CDD" id="cd07185">
    <property type="entry name" value="OmpA_C-like"/>
    <property type="match status" value="1"/>
</dbReference>
<dbReference type="PRINTS" id="PR01021">
    <property type="entry name" value="OMPADOMAIN"/>
</dbReference>
<keyword evidence="3" id="KW-0998">Cell outer membrane</keyword>
<dbReference type="InterPro" id="IPR006665">
    <property type="entry name" value="OmpA-like"/>
</dbReference>
<evidence type="ECO:0000259" key="7">
    <source>
        <dbReference type="PROSITE" id="PS51123"/>
    </source>
</evidence>
<feature type="region of interest" description="Disordered" evidence="5">
    <location>
        <begin position="215"/>
        <end position="239"/>
    </location>
</feature>
<dbReference type="InterPro" id="IPR036737">
    <property type="entry name" value="OmpA-like_sf"/>
</dbReference>
<dbReference type="PRINTS" id="PR01023">
    <property type="entry name" value="NAFLGMOTY"/>
</dbReference>
<dbReference type="EMBL" id="JACHLP010000004">
    <property type="protein sequence ID" value="MBB4843875.1"/>
    <property type="molecule type" value="Genomic_DNA"/>
</dbReference>
<feature type="compositionally biased region" description="Low complexity" evidence="5">
    <location>
        <begin position="42"/>
        <end position="57"/>
    </location>
</feature>
<evidence type="ECO:0000256" key="6">
    <source>
        <dbReference type="SAM" id="SignalP"/>
    </source>
</evidence>
<name>A0A840LAR0_9BURK</name>
<keyword evidence="9" id="KW-1185">Reference proteome</keyword>
<dbReference type="Proteomes" id="UP000562027">
    <property type="component" value="Unassembled WGS sequence"/>
</dbReference>
<keyword evidence="2 4" id="KW-0472">Membrane</keyword>
<evidence type="ECO:0000313" key="8">
    <source>
        <dbReference type="EMBL" id="MBB4843875.1"/>
    </source>
</evidence>
<feature type="region of interest" description="Disordered" evidence="5">
    <location>
        <begin position="38"/>
        <end position="57"/>
    </location>
</feature>
<dbReference type="GO" id="GO:0009279">
    <property type="term" value="C:cell outer membrane"/>
    <property type="evidence" value="ECO:0007669"/>
    <property type="project" value="UniProtKB-SubCell"/>
</dbReference>
<comment type="caution">
    <text evidence="8">The sequence shown here is derived from an EMBL/GenBank/DDBJ whole genome shotgun (WGS) entry which is preliminary data.</text>
</comment>
<sequence length="253" mass="26198">MSNQITPSFSKPCNARRVSPSPLLIAIAMALSACVSNPPAPSQSATPATAPSAAPGPAARALAVEPACERLPTLSNKDRTELWATVGAVTGAVIGTQFAGNHTHNAVKGALGGALVGALAASAFKNQIDVEEQADGSVRLKIPGQLMFSSGQANLSSGFQSTLSSVTSTLKKYCGITVRVVGHTDSVGTLKANQLLSEQRARAVQTFMQGQGYESGRLSFEGRGPNEPIASNADEMGRQQNRRVEIFARPPAG</sequence>
<organism evidence="8 9">
    <name type="scientific">Roseateles oligotrophus</name>
    <dbReference type="NCBI Taxonomy" id="1769250"/>
    <lineage>
        <taxon>Bacteria</taxon>
        <taxon>Pseudomonadati</taxon>
        <taxon>Pseudomonadota</taxon>
        <taxon>Betaproteobacteria</taxon>
        <taxon>Burkholderiales</taxon>
        <taxon>Sphaerotilaceae</taxon>
        <taxon>Roseateles</taxon>
    </lineage>
</organism>
<proteinExistence type="predicted"/>
<evidence type="ECO:0000313" key="9">
    <source>
        <dbReference type="Proteomes" id="UP000562027"/>
    </source>
</evidence>